<reference evidence="1 2" key="1">
    <citation type="submission" date="2016-05" db="EMBL/GenBank/DDBJ databases">
        <title>Comparative analysis of secretome profiles of manganese(II)-oxidizing ascomycete fungi.</title>
        <authorList>
            <consortium name="DOE Joint Genome Institute"/>
            <person name="Zeiner C.A."/>
            <person name="Purvine S.O."/>
            <person name="Zink E.M."/>
            <person name="Wu S."/>
            <person name="Pasa-Tolic L."/>
            <person name="Chaput D.L."/>
            <person name="Haridas S."/>
            <person name="Grigoriev I.V."/>
            <person name="Santelli C.M."/>
            <person name="Hansel C.M."/>
        </authorList>
    </citation>
    <scope>NUCLEOTIDE SEQUENCE [LARGE SCALE GENOMIC DNA]</scope>
    <source>
        <strain evidence="1 2">AP3s5-JAC2a</strain>
    </source>
</reference>
<evidence type="ECO:0000313" key="2">
    <source>
        <dbReference type="Proteomes" id="UP000077069"/>
    </source>
</evidence>
<dbReference type="PANTHER" id="PTHR33112">
    <property type="entry name" value="DOMAIN PROTEIN, PUTATIVE-RELATED"/>
    <property type="match status" value="1"/>
</dbReference>
<dbReference type="STRING" id="1460663.A0A177CJ04"/>
<sequence>MLDFGALTRLLSGLSAKRQKTNTCAMCTQVAKALETPDKYKRYAYVAASGDFRAQICPICKAIAEAIPTLQVHTFSEDVERLEIVREDTIFYFWGVRLELVGHPNSDGNCTPVMVDHQWIDTNQIRRWIHSCDTSHSGSCHTITNPWSRLDPATNLLFIDVDRQCLVLPTSQTDSCRYAALSYCCGRTGSNLFRTTHSTLGALLHDGAFEQPPDGFHIPQTVHDSMLVAKEVGIRYLREAMGVYSTYFQVGAGLVGRVNQIWSGGTVFMRRIVSPTRLLLLRVSAW</sequence>
<dbReference type="AlphaFoldDB" id="A0A177CJ04"/>
<protein>
    <recommendedName>
        <fullName evidence="3">Heterokaryon incompatibility domain-containing protein</fullName>
    </recommendedName>
</protein>
<keyword evidence="2" id="KW-1185">Reference proteome</keyword>
<dbReference type="Proteomes" id="UP000077069">
    <property type="component" value="Unassembled WGS sequence"/>
</dbReference>
<evidence type="ECO:0000313" key="1">
    <source>
        <dbReference type="EMBL" id="OAG07483.1"/>
    </source>
</evidence>
<name>A0A177CJ04_9PLEO</name>
<gene>
    <name evidence="1" type="ORF">CC84DRAFT_660484</name>
</gene>
<dbReference type="OrthoDB" id="5135333at2759"/>
<dbReference type="GeneID" id="28770544"/>
<evidence type="ECO:0008006" key="3">
    <source>
        <dbReference type="Google" id="ProtNLM"/>
    </source>
</evidence>
<organism evidence="1 2">
    <name type="scientific">Paraphaeosphaeria sporulosa</name>
    <dbReference type="NCBI Taxonomy" id="1460663"/>
    <lineage>
        <taxon>Eukaryota</taxon>
        <taxon>Fungi</taxon>
        <taxon>Dikarya</taxon>
        <taxon>Ascomycota</taxon>
        <taxon>Pezizomycotina</taxon>
        <taxon>Dothideomycetes</taxon>
        <taxon>Pleosporomycetidae</taxon>
        <taxon>Pleosporales</taxon>
        <taxon>Massarineae</taxon>
        <taxon>Didymosphaeriaceae</taxon>
        <taxon>Paraphaeosphaeria</taxon>
    </lineage>
</organism>
<dbReference type="EMBL" id="KV441551">
    <property type="protein sequence ID" value="OAG07483.1"/>
    <property type="molecule type" value="Genomic_DNA"/>
</dbReference>
<dbReference type="InParanoid" id="A0A177CJ04"/>
<dbReference type="RefSeq" id="XP_018037848.1">
    <property type="nucleotide sequence ID" value="XM_018187058.1"/>
</dbReference>
<dbReference type="PANTHER" id="PTHR33112:SF12">
    <property type="entry name" value="HETEROKARYON INCOMPATIBILITY DOMAIN-CONTAINING PROTEIN"/>
    <property type="match status" value="1"/>
</dbReference>
<proteinExistence type="predicted"/>
<accession>A0A177CJ04</accession>